<keyword evidence="3" id="KW-1185">Reference proteome</keyword>
<accession>A0ABV7D599</accession>
<evidence type="ECO:0000256" key="1">
    <source>
        <dbReference type="ARBA" id="ARBA00006484"/>
    </source>
</evidence>
<protein>
    <submittedName>
        <fullName evidence="2">Glucose 1-dehydrogenase</fullName>
        <ecNumber evidence="2">1.1.1.47</ecNumber>
    </submittedName>
</protein>
<comment type="similarity">
    <text evidence="1">Belongs to the short-chain dehydrogenases/reductases (SDR) family.</text>
</comment>
<dbReference type="InterPro" id="IPR002347">
    <property type="entry name" value="SDR_fam"/>
</dbReference>
<dbReference type="InterPro" id="IPR020904">
    <property type="entry name" value="Sc_DH/Rdtase_CS"/>
</dbReference>
<dbReference type="RefSeq" id="WP_194214600.1">
    <property type="nucleotide sequence ID" value="NZ_CP061205.1"/>
</dbReference>
<dbReference type="NCBIfam" id="NF005559">
    <property type="entry name" value="PRK07231.1"/>
    <property type="match status" value="1"/>
</dbReference>
<reference evidence="3" key="1">
    <citation type="journal article" date="2019" name="Int. J. Syst. Evol. Microbiol.">
        <title>The Global Catalogue of Microorganisms (GCM) 10K type strain sequencing project: providing services to taxonomists for standard genome sequencing and annotation.</title>
        <authorList>
            <consortium name="The Broad Institute Genomics Platform"/>
            <consortium name="The Broad Institute Genome Sequencing Center for Infectious Disease"/>
            <person name="Wu L."/>
            <person name="Ma J."/>
        </authorList>
    </citation>
    <scope>NUCLEOTIDE SEQUENCE [LARGE SCALE GENOMIC DNA]</scope>
    <source>
        <strain evidence="3">KCTC 62164</strain>
    </source>
</reference>
<dbReference type="Gene3D" id="3.40.50.720">
    <property type="entry name" value="NAD(P)-binding Rossmann-like Domain"/>
    <property type="match status" value="1"/>
</dbReference>
<keyword evidence="2" id="KW-0560">Oxidoreductase</keyword>
<gene>
    <name evidence="2" type="ORF">ACFOKA_09300</name>
</gene>
<evidence type="ECO:0000313" key="2">
    <source>
        <dbReference type="EMBL" id="MFC3052102.1"/>
    </source>
</evidence>
<dbReference type="PANTHER" id="PTHR42760:SF124">
    <property type="entry name" value="SHORT-CHAIN DEHYDROGENASE_REDUCTASE"/>
    <property type="match status" value="1"/>
</dbReference>
<proteinExistence type="inferred from homology"/>
<dbReference type="Pfam" id="PF13561">
    <property type="entry name" value="adh_short_C2"/>
    <property type="match status" value="1"/>
</dbReference>
<dbReference type="PRINTS" id="PR00080">
    <property type="entry name" value="SDRFAMILY"/>
</dbReference>
<evidence type="ECO:0000313" key="3">
    <source>
        <dbReference type="Proteomes" id="UP001595444"/>
    </source>
</evidence>
<dbReference type="PROSITE" id="PS00061">
    <property type="entry name" value="ADH_SHORT"/>
    <property type="match status" value="1"/>
</dbReference>
<dbReference type="GO" id="GO:0047936">
    <property type="term" value="F:glucose 1-dehydrogenase [NAD(P)+] activity"/>
    <property type="evidence" value="ECO:0007669"/>
    <property type="project" value="UniProtKB-EC"/>
</dbReference>
<dbReference type="PRINTS" id="PR00081">
    <property type="entry name" value="GDHRDH"/>
</dbReference>
<dbReference type="Proteomes" id="UP001595444">
    <property type="component" value="Unassembled WGS sequence"/>
</dbReference>
<name>A0ABV7D599_9PROT</name>
<dbReference type="EMBL" id="JBHRSL010000007">
    <property type="protein sequence ID" value="MFC3052102.1"/>
    <property type="molecule type" value="Genomic_DNA"/>
</dbReference>
<dbReference type="PANTHER" id="PTHR42760">
    <property type="entry name" value="SHORT-CHAIN DEHYDROGENASES/REDUCTASES FAMILY MEMBER"/>
    <property type="match status" value="1"/>
</dbReference>
<dbReference type="InterPro" id="IPR036291">
    <property type="entry name" value="NAD(P)-bd_dom_sf"/>
</dbReference>
<sequence>MRLKDKIAIVTGAASGIGRATAITFAREGASVAVSDINSEGAYATAQNIGDQAIPVSLDVTSEQSWADAVSQTINRFGRVDILANIAGIGFPGTILDLKMDEWNKMIAVNLTGVMLGCQAAIRAITKTNGHGAIINVSSLAGLVGISDVAGYCASKGGVTTLSKSVALYCAEQGLPIRCISIHPTYVDSEMLDPVADAIGSREAMKAGMASLVPMGRIATPQDIANSILFAASEEASMMSGSALVIDGAQLAGPSSAHKKD</sequence>
<dbReference type="SUPFAM" id="SSF51735">
    <property type="entry name" value="NAD(P)-binding Rossmann-fold domains"/>
    <property type="match status" value="1"/>
</dbReference>
<dbReference type="EC" id="1.1.1.47" evidence="2"/>
<organism evidence="2 3">
    <name type="scientific">Kordiimonas pumila</name>
    <dbReference type="NCBI Taxonomy" id="2161677"/>
    <lineage>
        <taxon>Bacteria</taxon>
        <taxon>Pseudomonadati</taxon>
        <taxon>Pseudomonadota</taxon>
        <taxon>Alphaproteobacteria</taxon>
        <taxon>Kordiimonadales</taxon>
        <taxon>Kordiimonadaceae</taxon>
        <taxon>Kordiimonas</taxon>
    </lineage>
</organism>
<comment type="caution">
    <text evidence="2">The sequence shown here is derived from an EMBL/GenBank/DDBJ whole genome shotgun (WGS) entry which is preliminary data.</text>
</comment>